<accession>T1BQ67</accession>
<dbReference type="GO" id="GO:0009279">
    <property type="term" value="C:cell outer membrane"/>
    <property type="evidence" value="ECO:0007669"/>
    <property type="project" value="UniProtKB-SubCell"/>
</dbReference>
<dbReference type="InterPro" id="IPR039426">
    <property type="entry name" value="TonB-dep_rcpt-like"/>
</dbReference>
<feature type="non-terminal residue" evidence="7">
    <location>
        <position position="618"/>
    </location>
</feature>
<evidence type="ECO:0000256" key="4">
    <source>
        <dbReference type="ARBA" id="ARBA00023136"/>
    </source>
</evidence>
<organism evidence="7">
    <name type="scientific">mine drainage metagenome</name>
    <dbReference type="NCBI Taxonomy" id="410659"/>
    <lineage>
        <taxon>unclassified sequences</taxon>
        <taxon>metagenomes</taxon>
        <taxon>ecological metagenomes</taxon>
    </lineage>
</organism>
<dbReference type="GO" id="GO:0015344">
    <property type="term" value="F:siderophore uptake transmembrane transporter activity"/>
    <property type="evidence" value="ECO:0007669"/>
    <property type="project" value="TreeGrafter"/>
</dbReference>
<proteinExistence type="predicted"/>
<gene>
    <name evidence="7" type="ORF">B1A_05526</name>
</gene>
<keyword evidence="2" id="KW-0813">Transport</keyword>
<comment type="subcellular location">
    <subcellularLocation>
        <location evidence="1">Cell outer membrane</location>
        <topology evidence="1">Multi-pass membrane protein</topology>
    </subcellularLocation>
</comment>
<dbReference type="PANTHER" id="PTHR30069:SF46">
    <property type="entry name" value="OAR PROTEIN"/>
    <property type="match status" value="1"/>
</dbReference>
<keyword evidence="7" id="KW-0675">Receptor</keyword>
<sequence length="618" mass="68574">VSFTNQNLRALTPAEQYATTPGDPKAAGSQDLDYGVSAGGPIIKNKAHYFFAYEHKFLTLPNTVYPSTGNGIPTVSQLKPLLPANVWSQFGPTENPFHENLLFAKIDYEPGENDRLSLTDLYRTESMIDGAFGQTAASAANAQISRFNEIGLSWLHASQGWTNKLHLFFQTSDRVPLPSSTRPQITYQWFNQGLNATLINVNGQSVYSQFKNKQRVISFYDNVTLPHLHFFGTHTLQFGVSYQGTQLSYQDAGQGEQIFYAVDSTGTYSTPYQASYTDLYKGNKQVTATSNDNLFGIYLQDDWAVNKHLTFNLGARYDYQTVPIWQNFVTPQPIVSDIYGPYSPGSSETYAQALALGGINISNYISNGHNRSPQSNEFQPRLGFSYDIEGNGKYVIFGGYAKAYDYNNFDIMSLETTKSALAEPTMDFYGGGYTVNNCLTAANASPTCIAWNPAYSNLSNLQALTTTPYGEVDMVNNNLKTPYSNQFSLGFRTVLGEWNASVTLSVINSYNRVVGQLGNRTATGSYYVPSTWGAAGVNPAWGGIPGTTGNLVLWNNGGRDTNKQVLVFLEKPYTRRSGWSATIAYTYSDAYQNDYYSYFSNNTYLFDLPKVSMYPMIP</sequence>
<keyword evidence="5" id="KW-0998">Cell outer membrane</keyword>
<dbReference type="InterPro" id="IPR057601">
    <property type="entry name" value="Oar-like_b-barrel"/>
</dbReference>
<evidence type="ECO:0000256" key="3">
    <source>
        <dbReference type="ARBA" id="ARBA00022692"/>
    </source>
</evidence>
<dbReference type="AlphaFoldDB" id="T1BQ67"/>
<comment type="caution">
    <text evidence="7">The sequence shown here is derived from an EMBL/GenBank/DDBJ whole genome shotgun (WGS) entry which is preliminary data.</text>
</comment>
<dbReference type="GO" id="GO:0044718">
    <property type="term" value="P:siderophore transmembrane transport"/>
    <property type="evidence" value="ECO:0007669"/>
    <property type="project" value="TreeGrafter"/>
</dbReference>
<dbReference type="Pfam" id="PF25183">
    <property type="entry name" value="OMP_b-brl_4"/>
    <property type="match status" value="1"/>
</dbReference>
<feature type="non-terminal residue" evidence="7">
    <location>
        <position position="1"/>
    </location>
</feature>
<dbReference type="InterPro" id="IPR036942">
    <property type="entry name" value="Beta-barrel_TonB_sf"/>
</dbReference>
<name>T1BQ67_9ZZZZ</name>
<feature type="domain" description="TonB-dependent transporter Oar-like beta-barrel" evidence="6">
    <location>
        <begin position="92"/>
        <end position="603"/>
    </location>
</feature>
<dbReference type="EMBL" id="AUZX01004035">
    <property type="protein sequence ID" value="EQD71997.1"/>
    <property type="molecule type" value="Genomic_DNA"/>
</dbReference>
<evidence type="ECO:0000313" key="7">
    <source>
        <dbReference type="EMBL" id="EQD71997.1"/>
    </source>
</evidence>
<dbReference type="Gene3D" id="2.40.170.20">
    <property type="entry name" value="TonB-dependent receptor, beta-barrel domain"/>
    <property type="match status" value="1"/>
</dbReference>
<evidence type="ECO:0000256" key="5">
    <source>
        <dbReference type="ARBA" id="ARBA00023237"/>
    </source>
</evidence>
<keyword evidence="3" id="KW-0812">Transmembrane</keyword>
<evidence type="ECO:0000256" key="2">
    <source>
        <dbReference type="ARBA" id="ARBA00022448"/>
    </source>
</evidence>
<keyword evidence="4" id="KW-0472">Membrane</keyword>
<dbReference type="PANTHER" id="PTHR30069">
    <property type="entry name" value="TONB-DEPENDENT OUTER MEMBRANE RECEPTOR"/>
    <property type="match status" value="1"/>
</dbReference>
<protein>
    <submittedName>
        <fullName evidence="7">TonB-dependent outer membrane receptor</fullName>
    </submittedName>
</protein>
<reference evidence="7" key="2">
    <citation type="journal article" date="2014" name="ISME J.">
        <title>Microbial stratification in low pH oxic and suboxic macroscopic growths along an acid mine drainage.</title>
        <authorList>
            <person name="Mendez-Garcia C."/>
            <person name="Mesa V."/>
            <person name="Sprenger R.R."/>
            <person name="Richter M."/>
            <person name="Diez M.S."/>
            <person name="Solano J."/>
            <person name="Bargiela R."/>
            <person name="Golyshina O.V."/>
            <person name="Manteca A."/>
            <person name="Ramos J.L."/>
            <person name="Gallego J.R."/>
            <person name="Llorente I."/>
            <person name="Martins Dos Santos V.A."/>
            <person name="Jensen O.N."/>
            <person name="Pelaez A.I."/>
            <person name="Sanchez J."/>
            <person name="Ferrer M."/>
        </authorList>
    </citation>
    <scope>NUCLEOTIDE SEQUENCE</scope>
</reference>
<reference evidence="7" key="1">
    <citation type="submission" date="2013-08" db="EMBL/GenBank/DDBJ databases">
        <authorList>
            <person name="Mendez C."/>
            <person name="Richter M."/>
            <person name="Ferrer M."/>
            <person name="Sanchez J."/>
        </authorList>
    </citation>
    <scope>NUCLEOTIDE SEQUENCE</scope>
</reference>
<evidence type="ECO:0000256" key="1">
    <source>
        <dbReference type="ARBA" id="ARBA00004571"/>
    </source>
</evidence>
<evidence type="ECO:0000259" key="6">
    <source>
        <dbReference type="Pfam" id="PF25183"/>
    </source>
</evidence>
<dbReference type="SUPFAM" id="SSF56935">
    <property type="entry name" value="Porins"/>
    <property type="match status" value="1"/>
</dbReference>